<accession>A0A8T2UX29</accession>
<dbReference type="AlphaFoldDB" id="A0A8T2UX29"/>
<dbReference type="InterPro" id="IPR036791">
    <property type="entry name" value="Ribosomal_bL9_C_sf"/>
</dbReference>
<comment type="similarity">
    <text evidence="1">Belongs to the bacterial ribosomal protein bL9 family.</text>
</comment>
<feature type="domain" description="Ribosomal protein L9" evidence="9">
    <location>
        <begin position="64"/>
        <end position="91"/>
    </location>
</feature>
<proteinExistence type="inferred from homology"/>
<dbReference type="SUPFAM" id="SSF55653">
    <property type="entry name" value="Ribosomal protein L9 C-domain"/>
    <property type="match status" value="1"/>
</dbReference>
<dbReference type="OMA" id="FAIRWTK"/>
<keyword evidence="5" id="KW-0687">Ribonucleoprotein</keyword>
<evidence type="ECO:0000256" key="1">
    <source>
        <dbReference type="ARBA" id="ARBA00010605"/>
    </source>
</evidence>
<evidence type="ECO:0000256" key="5">
    <source>
        <dbReference type="ARBA" id="ARBA00023274"/>
    </source>
</evidence>
<dbReference type="GO" id="GO:0006412">
    <property type="term" value="P:translation"/>
    <property type="evidence" value="ECO:0007669"/>
    <property type="project" value="InterPro"/>
</dbReference>
<dbReference type="Pfam" id="PF03948">
    <property type="entry name" value="Ribosomal_L9_C"/>
    <property type="match status" value="1"/>
</dbReference>
<reference evidence="10" key="1">
    <citation type="submission" date="2021-08" db="EMBL/GenBank/DDBJ databases">
        <title>WGS assembly of Ceratopteris richardii.</title>
        <authorList>
            <person name="Marchant D.B."/>
            <person name="Chen G."/>
            <person name="Jenkins J."/>
            <person name="Shu S."/>
            <person name="Leebens-Mack J."/>
            <person name="Grimwood J."/>
            <person name="Schmutz J."/>
            <person name="Soltis P."/>
            <person name="Soltis D."/>
            <person name="Chen Z.-H."/>
        </authorList>
    </citation>
    <scope>NUCLEOTIDE SEQUENCE</scope>
    <source>
        <strain evidence="10">Whitten #5841</strain>
        <tissue evidence="10">Leaf</tissue>
    </source>
</reference>
<dbReference type="InterPro" id="IPR020070">
    <property type="entry name" value="Ribosomal_bL9_N"/>
</dbReference>
<dbReference type="InterPro" id="IPR009027">
    <property type="entry name" value="Ribosomal_bL9/RNase_H1_N"/>
</dbReference>
<dbReference type="NCBIfam" id="TIGR00158">
    <property type="entry name" value="L9"/>
    <property type="match status" value="1"/>
</dbReference>
<keyword evidence="12" id="KW-1185">Reference proteome</keyword>
<evidence type="ECO:0000256" key="3">
    <source>
        <dbReference type="ARBA" id="ARBA00022884"/>
    </source>
</evidence>
<dbReference type="GO" id="GO:0003735">
    <property type="term" value="F:structural constituent of ribosome"/>
    <property type="evidence" value="ECO:0007669"/>
    <property type="project" value="InterPro"/>
</dbReference>
<evidence type="ECO:0000313" key="12">
    <source>
        <dbReference type="Proteomes" id="UP000825935"/>
    </source>
</evidence>
<evidence type="ECO:0000256" key="7">
    <source>
        <dbReference type="ARBA" id="ARBA00035193"/>
    </source>
</evidence>
<dbReference type="PROSITE" id="PS00651">
    <property type="entry name" value="RIBOSOMAL_L9"/>
    <property type="match status" value="1"/>
</dbReference>
<dbReference type="GO" id="GO:0005840">
    <property type="term" value="C:ribosome"/>
    <property type="evidence" value="ECO:0007669"/>
    <property type="project" value="UniProtKB-KW"/>
</dbReference>
<dbReference type="Gene3D" id="3.40.5.10">
    <property type="entry name" value="Ribosomal protein L9, N-terminal domain"/>
    <property type="match status" value="1"/>
</dbReference>
<name>A0A8T2UX29_CERRI</name>
<protein>
    <recommendedName>
        <fullName evidence="7">Large ribosomal subunit protein bL9c</fullName>
    </recommendedName>
    <alternativeName>
        <fullName evidence="8">50S ribosomal protein L9, chloroplastic</fullName>
    </alternativeName>
    <alternativeName>
        <fullName evidence="6">CL9</fullName>
    </alternativeName>
</protein>
<dbReference type="Pfam" id="PF01281">
    <property type="entry name" value="Ribosomal_L9_N"/>
    <property type="match status" value="1"/>
</dbReference>
<evidence type="ECO:0000256" key="2">
    <source>
        <dbReference type="ARBA" id="ARBA00022730"/>
    </source>
</evidence>
<dbReference type="GO" id="GO:0019843">
    <property type="term" value="F:rRNA binding"/>
    <property type="evidence" value="ECO:0007669"/>
    <property type="project" value="UniProtKB-KW"/>
</dbReference>
<dbReference type="InterPro" id="IPR020069">
    <property type="entry name" value="Ribosomal_bL9_C"/>
</dbReference>
<dbReference type="PANTHER" id="PTHR21368">
    <property type="entry name" value="50S RIBOSOMAL PROTEIN L9"/>
    <property type="match status" value="1"/>
</dbReference>
<evidence type="ECO:0000313" key="11">
    <source>
        <dbReference type="EMBL" id="KAH7439290.1"/>
    </source>
</evidence>
<dbReference type="EMBL" id="CM035409">
    <property type="protein sequence ID" value="KAH7439290.1"/>
    <property type="molecule type" value="Genomic_DNA"/>
</dbReference>
<dbReference type="Gene3D" id="3.10.430.100">
    <property type="entry name" value="Ribosomal protein L9, C-terminal domain"/>
    <property type="match status" value="1"/>
</dbReference>
<dbReference type="GO" id="GO:1990904">
    <property type="term" value="C:ribonucleoprotein complex"/>
    <property type="evidence" value="ECO:0007669"/>
    <property type="project" value="UniProtKB-KW"/>
</dbReference>
<dbReference type="InterPro" id="IPR036935">
    <property type="entry name" value="Ribosomal_bL9_N_sf"/>
</dbReference>
<comment type="caution">
    <text evidence="10">The sequence shown here is derived from an EMBL/GenBank/DDBJ whole genome shotgun (WGS) entry which is preliminary data.</text>
</comment>
<dbReference type="InterPro" id="IPR000244">
    <property type="entry name" value="Ribosomal_bL9"/>
</dbReference>
<dbReference type="HAMAP" id="MF_00503">
    <property type="entry name" value="Ribosomal_bL9"/>
    <property type="match status" value="1"/>
</dbReference>
<evidence type="ECO:0000259" key="9">
    <source>
        <dbReference type="PROSITE" id="PS00651"/>
    </source>
</evidence>
<dbReference type="SUPFAM" id="SSF55658">
    <property type="entry name" value="L9 N-domain-like"/>
    <property type="match status" value="1"/>
</dbReference>
<keyword evidence="4" id="KW-0689">Ribosomal protein</keyword>
<dbReference type="Proteomes" id="UP000825935">
    <property type="component" value="Chromosome 4"/>
</dbReference>
<keyword evidence="3" id="KW-0694">RNA-binding</keyword>
<gene>
    <name evidence="10" type="ORF">KP509_04G054000</name>
    <name evidence="11" type="ORF">KP509_04G054200</name>
</gene>
<dbReference type="FunFam" id="3.10.430.100:FF:000005">
    <property type="entry name" value="50S ribosomal protein L9"/>
    <property type="match status" value="1"/>
</dbReference>
<evidence type="ECO:0000256" key="4">
    <source>
        <dbReference type="ARBA" id="ARBA00022980"/>
    </source>
</evidence>
<evidence type="ECO:0000313" key="10">
    <source>
        <dbReference type="EMBL" id="KAH7439288.1"/>
    </source>
</evidence>
<keyword evidence="2" id="KW-0699">rRNA-binding</keyword>
<evidence type="ECO:0000256" key="8">
    <source>
        <dbReference type="ARBA" id="ARBA00035427"/>
    </source>
</evidence>
<dbReference type="OrthoDB" id="5555409at2759"/>
<dbReference type="InterPro" id="IPR020594">
    <property type="entry name" value="Ribosomal_bL9_bac/chp"/>
</dbReference>
<organism evidence="10 12">
    <name type="scientific">Ceratopteris richardii</name>
    <name type="common">Triangle waterfern</name>
    <dbReference type="NCBI Taxonomy" id="49495"/>
    <lineage>
        <taxon>Eukaryota</taxon>
        <taxon>Viridiplantae</taxon>
        <taxon>Streptophyta</taxon>
        <taxon>Embryophyta</taxon>
        <taxon>Tracheophyta</taxon>
        <taxon>Polypodiopsida</taxon>
        <taxon>Polypodiidae</taxon>
        <taxon>Polypodiales</taxon>
        <taxon>Pteridineae</taxon>
        <taxon>Pteridaceae</taxon>
        <taxon>Parkerioideae</taxon>
        <taxon>Ceratopteris</taxon>
    </lineage>
</organism>
<evidence type="ECO:0000256" key="6">
    <source>
        <dbReference type="ARBA" id="ARBA00031047"/>
    </source>
</evidence>
<sequence length="199" mass="22225">MAGIASVSPACLSSATSLQGTPLRQNPLCNIAGVAIPKKFEIVSQKKAPKRTQIVLKEDVPLLGKTGELLTVKKGYFRNYLYPYGKAQIATPEFLKQIRLEQERKEAEKRRVKEAAESDALMFKTIGLFNCRRKIGKGKQIFGTVTTQDLVDIIKAQTGREFDKRDITLPEIREIGEYVAEIKLHPEVTASVRLNVIPN</sequence>
<dbReference type="EMBL" id="CM035409">
    <property type="protein sequence ID" value="KAH7439288.1"/>
    <property type="molecule type" value="Genomic_DNA"/>
</dbReference>